<dbReference type="PANTHER" id="PTHR23501">
    <property type="entry name" value="MAJOR FACILITATOR SUPERFAMILY"/>
    <property type="match status" value="1"/>
</dbReference>
<evidence type="ECO:0000256" key="8">
    <source>
        <dbReference type="SAM" id="MobiDB-lite"/>
    </source>
</evidence>
<dbReference type="InterPro" id="IPR011701">
    <property type="entry name" value="MFS"/>
</dbReference>
<dbReference type="SUPFAM" id="SSF49464">
    <property type="entry name" value="Carboxypeptidase regulatory domain-like"/>
    <property type="match status" value="2"/>
</dbReference>
<dbReference type="InterPro" id="IPR020846">
    <property type="entry name" value="MFS_dom"/>
</dbReference>
<reference evidence="11 12" key="1">
    <citation type="submission" date="2019-06" db="EMBL/GenBank/DDBJ databases">
        <title>Sequencing the genomes of 1000 actinobacteria strains.</title>
        <authorList>
            <person name="Klenk H.-P."/>
        </authorList>
    </citation>
    <scope>NUCLEOTIDE SEQUENCE [LARGE SCALE GENOMIC DNA]</scope>
    <source>
        <strain evidence="11 12">DSM 45671</strain>
    </source>
</reference>
<feature type="compositionally biased region" description="Polar residues" evidence="8">
    <location>
        <begin position="551"/>
        <end position="561"/>
    </location>
</feature>
<dbReference type="OrthoDB" id="7375466at2"/>
<feature type="transmembrane region" description="Helical" evidence="9">
    <location>
        <begin position="162"/>
        <end position="182"/>
    </location>
</feature>
<dbReference type="GO" id="GO:0022857">
    <property type="term" value="F:transmembrane transporter activity"/>
    <property type="evidence" value="ECO:0007669"/>
    <property type="project" value="InterPro"/>
</dbReference>
<dbReference type="EMBL" id="VIWU01000001">
    <property type="protein sequence ID" value="TWF80000.1"/>
    <property type="molecule type" value="Genomic_DNA"/>
</dbReference>
<feature type="region of interest" description="Disordered" evidence="8">
    <location>
        <begin position="860"/>
        <end position="883"/>
    </location>
</feature>
<dbReference type="SUPFAM" id="SSF49452">
    <property type="entry name" value="Starch-binding domain-like"/>
    <property type="match status" value="1"/>
</dbReference>
<feature type="compositionally biased region" description="Polar residues" evidence="8">
    <location>
        <begin position="866"/>
        <end position="883"/>
    </location>
</feature>
<keyword evidence="3" id="KW-0813">Transport</keyword>
<dbReference type="FunFam" id="1.20.1720.10:FF:000004">
    <property type="entry name" value="EmrB/QacA family drug resistance transporter"/>
    <property type="match status" value="1"/>
</dbReference>
<keyword evidence="5 9" id="KW-0812">Transmembrane</keyword>
<name>A0A561SYQ9_9PSEU</name>
<evidence type="ECO:0000313" key="11">
    <source>
        <dbReference type="EMBL" id="TWF80000.1"/>
    </source>
</evidence>
<comment type="caution">
    <text evidence="11">The sequence shown here is derived from an EMBL/GenBank/DDBJ whole genome shotgun (WGS) entry which is preliminary data.</text>
</comment>
<feature type="transmembrane region" description="Helical" evidence="9">
    <location>
        <begin position="188"/>
        <end position="208"/>
    </location>
</feature>
<dbReference type="PROSITE" id="PS50850">
    <property type="entry name" value="MFS"/>
    <property type="match status" value="1"/>
</dbReference>
<feature type="transmembrane region" description="Helical" evidence="9">
    <location>
        <begin position="293"/>
        <end position="316"/>
    </location>
</feature>
<comment type="subcellular location">
    <subcellularLocation>
        <location evidence="1">Cell membrane</location>
        <topology evidence="1">Multi-pass membrane protein</topology>
    </subcellularLocation>
</comment>
<dbReference type="RefSeq" id="WP_147258752.1">
    <property type="nucleotide sequence ID" value="NZ_VIWU01000001.1"/>
</dbReference>
<feature type="region of interest" description="Disordered" evidence="8">
    <location>
        <begin position="520"/>
        <end position="610"/>
    </location>
</feature>
<feature type="transmembrane region" description="Helical" evidence="9">
    <location>
        <begin position="328"/>
        <end position="350"/>
    </location>
</feature>
<dbReference type="Gene3D" id="1.20.1250.20">
    <property type="entry name" value="MFS general substrate transporter like domains"/>
    <property type="match status" value="1"/>
</dbReference>
<dbReference type="PRINTS" id="PR01036">
    <property type="entry name" value="TCRTETB"/>
</dbReference>
<evidence type="ECO:0000313" key="12">
    <source>
        <dbReference type="Proteomes" id="UP000321261"/>
    </source>
</evidence>
<gene>
    <name evidence="11" type="ORF">FHX44_115937</name>
</gene>
<keyword evidence="12" id="KW-1185">Reference proteome</keyword>
<dbReference type="GO" id="GO:0005886">
    <property type="term" value="C:plasma membrane"/>
    <property type="evidence" value="ECO:0007669"/>
    <property type="project" value="UniProtKB-SubCell"/>
</dbReference>
<dbReference type="GO" id="GO:0030246">
    <property type="term" value="F:carbohydrate binding"/>
    <property type="evidence" value="ECO:0007669"/>
    <property type="project" value="InterPro"/>
</dbReference>
<dbReference type="InterPro" id="IPR013784">
    <property type="entry name" value="Carb-bd-like_fold"/>
</dbReference>
<proteinExistence type="inferred from homology"/>
<keyword evidence="4" id="KW-1003">Cell membrane</keyword>
<dbReference type="CDD" id="cd17502">
    <property type="entry name" value="MFS_Azr1_MDR_like"/>
    <property type="match status" value="1"/>
</dbReference>
<dbReference type="Proteomes" id="UP000321261">
    <property type="component" value="Unassembled WGS sequence"/>
</dbReference>
<dbReference type="Gene3D" id="2.60.40.1120">
    <property type="entry name" value="Carboxypeptidase-like, regulatory domain"/>
    <property type="match status" value="3"/>
</dbReference>
<feature type="transmembrane region" description="Helical" evidence="9">
    <location>
        <begin position="100"/>
        <end position="118"/>
    </location>
</feature>
<feature type="transmembrane region" description="Helical" evidence="9">
    <location>
        <begin position="70"/>
        <end position="88"/>
    </location>
</feature>
<feature type="transmembrane region" description="Helical" evidence="9">
    <location>
        <begin position="36"/>
        <end position="58"/>
    </location>
</feature>
<comment type="similarity">
    <text evidence="2">Belongs to the major facilitator superfamily. TCR/Tet family.</text>
</comment>
<feature type="region of interest" description="Disordered" evidence="8">
    <location>
        <begin position="1"/>
        <end position="27"/>
    </location>
</feature>
<evidence type="ECO:0000256" key="1">
    <source>
        <dbReference type="ARBA" id="ARBA00004651"/>
    </source>
</evidence>
<feature type="transmembrane region" description="Helical" evidence="9">
    <location>
        <begin position="357"/>
        <end position="376"/>
    </location>
</feature>
<feature type="transmembrane region" description="Helical" evidence="9">
    <location>
        <begin position="255"/>
        <end position="272"/>
    </location>
</feature>
<dbReference type="Gene3D" id="1.20.1720.10">
    <property type="entry name" value="Multidrug resistance protein D"/>
    <property type="match status" value="1"/>
</dbReference>
<dbReference type="InterPro" id="IPR008969">
    <property type="entry name" value="CarboxyPept-like_regulatory"/>
</dbReference>
<evidence type="ECO:0000256" key="6">
    <source>
        <dbReference type="ARBA" id="ARBA00022989"/>
    </source>
</evidence>
<feature type="transmembrane region" description="Helical" evidence="9">
    <location>
        <begin position="382"/>
        <end position="400"/>
    </location>
</feature>
<evidence type="ECO:0000256" key="3">
    <source>
        <dbReference type="ARBA" id="ARBA00022448"/>
    </source>
</evidence>
<dbReference type="Pfam" id="PF13620">
    <property type="entry name" value="CarboxypepD_reg"/>
    <property type="match status" value="3"/>
</dbReference>
<evidence type="ECO:0000256" key="5">
    <source>
        <dbReference type="ARBA" id="ARBA00022692"/>
    </source>
</evidence>
<evidence type="ECO:0000256" key="4">
    <source>
        <dbReference type="ARBA" id="ARBA00022475"/>
    </source>
</evidence>
<accession>A0A561SYQ9</accession>
<feature type="transmembrane region" description="Helical" evidence="9">
    <location>
        <begin position="220"/>
        <end position="243"/>
    </location>
</feature>
<feature type="compositionally biased region" description="Basic and acidic residues" evidence="8">
    <location>
        <begin position="574"/>
        <end position="592"/>
    </location>
</feature>
<protein>
    <submittedName>
        <fullName evidence="11">EmrB/QacA subfamily drug resistance transporter</fullName>
    </submittedName>
</protein>
<dbReference type="AlphaFoldDB" id="A0A561SYQ9"/>
<keyword evidence="7 9" id="KW-0472">Membrane</keyword>
<dbReference type="PANTHER" id="PTHR23501:SF197">
    <property type="entry name" value="COMD"/>
    <property type="match status" value="1"/>
</dbReference>
<dbReference type="InterPro" id="IPR036259">
    <property type="entry name" value="MFS_trans_sf"/>
</dbReference>
<dbReference type="Pfam" id="PF07690">
    <property type="entry name" value="MFS_1"/>
    <property type="match status" value="1"/>
</dbReference>
<sequence length="883" mass="90408">MTTTAEETLPAQAAVARRPAAEDSGRMSRRQTLEALSGMLLAMFTAFLSSTIVSNALPTIITDLHGTQSQYTWVVTATLLASTATTPIWGKLADLFSKKLLVQLAITIFTVGSILAGFSHSVGTLIGWRVLQGIGLGGLQALIMIVMAAMISPRERGRYTGLISTVMSVAPVAGPLIGGLIVDTDWLGWRWCFWVGAPLAAVALVVVQRTLNLPVVKRKVSIDYLGAALVASGVSALLIWVTLAGNQFAWDSTTSYALAGLGAVLIVLFLVVEARAKEPIIPLRLFRDRTTTLAILASISVGVAMFGGAVFLGQYFQIARGFSPTAAGLLTLPMILGSMIAATGSGSLITRYGRWKIYLVLGGIFLLAGFGLLSTIDHSTDLVLLGTFLFVLGLGMGMSMQNLVLAVQNSVAATDLGAASSTVTFFRSMGGTIGVSVLGAVLATRVGELTTEGLAAAGVAAPAGGAGIGSLNELPDTIAGIVRAAYGDATALTFMIGGALAVVTLLAVLAIREVPLRTETGMERERAEAQTPTGQNPGQTSLNGSGAHANGSVNGSANGSVNGWERAAASNGRHGGDADGRHAAAHAADRPSPRPRPAPAGPGVHGTVSRGDGAALSEAVVTVTDQCGRQEGSTTTGRDGAYRVTLPTGGTYLVVAASGALDPHAALVPVADRPVRHDIVLSAGSGVHGRVTSGDDAAPVPGASVTLIDVQGAVAGATRSDGGGRYRIPGVPEGQYTLAATAPGHPPLAATVRLTRGRYTERDLELPGRAVLRGTVIATGALVGHALAALVDAEGRVVASAVTGPDGTFEFADLPAGTYTLAARGYEPVAQVVHVEAGTVATAVVELVPPSAEADRVNRMAERASESVSMSELASESVSQRLR</sequence>
<feature type="domain" description="Major facilitator superfamily (MFS) profile" evidence="10">
    <location>
        <begin position="35"/>
        <end position="516"/>
    </location>
</feature>
<keyword evidence="6 9" id="KW-1133">Transmembrane helix</keyword>
<feature type="transmembrane region" description="Helical" evidence="9">
    <location>
        <begin position="130"/>
        <end position="150"/>
    </location>
</feature>
<feature type="compositionally biased region" description="Polar residues" evidence="8">
    <location>
        <begin position="530"/>
        <end position="544"/>
    </location>
</feature>
<organism evidence="11 12">
    <name type="scientific">Pseudonocardia hierapolitana</name>
    <dbReference type="NCBI Taxonomy" id="1128676"/>
    <lineage>
        <taxon>Bacteria</taxon>
        <taxon>Bacillati</taxon>
        <taxon>Actinomycetota</taxon>
        <taxon>Actinomycetes</taxon>
        <taxon>Pseudonocardiales</taxon>
        <taxon>Pseudonocardiaceae</taxon>
        <taxon>Pseudonocardia</taxon>
    </lineage>
</organism>
<evidence type="ECO:0000256" key="7">
    <source>
        <dbReference type="ARBA" id="ARBA00023136"/>
    </source>
</evidence>
<evidence type="ECO:0000256" key="9">
    <source>
        <dbReference type="SAM" id="Phobius"/>
    </source>
</evidence>
<evidence type="ECO:0000259" key="10">
    <source>
        <dbReference type="PROSITE" id="PS50850"/>
    </source>
</evidence>
<evidence type="ECO:0000256" key="2">
    <source>
        <dbReference type="ARBA" id="ARBA00007520"/>
    </source>
</evidence>
<feature type="transmembrane region" description="Helical" evidence="9">
    <location>
        <begin position="491"/>
        <end position="511"/>
    </location>
</feature>
<dbReference type="SUPFAM" id="SSF103473">
    <property type="entry name" value="MFS general substrate transporter"/>
    <property type="match status" value="1"/>
</dbReference>